<name>A0AA87ZLL1_FICCA</name>
<dbReference type="Proteomes" id="UP001187192">
    <property type="component" value="Unassembled WGS sequence"/>
</dbReference>
<evidence type="ECO:0000313" key="2">
    <source>
        <dbReference type="Proteomes" id="UP001187192"/>
    </source>
</evidence>
<proteinExistence type="predicted"/>
<protein>
    <submittedName>
        <fullName evidence="1">Uncharacterized protein</fullName>
    </submittedName>
</protein>
<dbReference type="AlphaFoldDB" id="A0AA87ZLL1"/>
<gene>
    <name evidence="1" type="ORF">TIFTF001_005834</name>
</gene>
<dbReference type="EMBL" id="BTGU01000006">
    <property type="protein sequence ID" value="GMN36197.1"/>
    <property type="molecule type" value="Genomic_DNA"/>
</dbReference>
<comment type="caution">
    <text evidence="1">The sequence shown here is derived from an EMBL/GenBank/DDBJ whole genome shotgun (WGS) entry which is preliminary data.</text>
</comment>
<organism evidence="1 2">
    <name type="scientific">Ficus carica</name>
    <name type="common">Common fig</name>
    <dbReference type="NCBI Taxonomy" id="3494"/>
    <lineage>
        <taxon>Eukaryota</taxon>
        <taxon>Viridiplantae</taxon>
        <taxon>Streptophyta</taxon>
        <taxon>Embryophyta</taxon>
        <taxon>Tracheophyta</taxon>
        <taxon>Spermatophyta</taxon>
        <taxon>Magnoliopsida</taxon>
        <taxon>eudicotyledons</taxon>
        <taxon>Gunneridae</taxon>
        <taxon>Pentapetalae</taxon>
        <taxon>rosids</taxon>
        <taxon>fabids</taxon>
        <taxon>Rosales</taxon>
        <taxon>Moraceae</taxon>
        <taxon>Ficeae</taxon>
        <taxon>Ficus</taxon>
    </lineage>
</organism>
<accession>A0AA87ZLL1</accession>
<keyword evidence="2" id="KW-1185">Reference proteome</keyword>
<reference evidence="1" key="1">
    <citation type="submission" date="2023-07" db="EMBL/GenBank/DDBJ databases">
        <title>draft genome sequence of fig (Ficus carica).</title>
        <authorList>
            <person name="Takahashi T."/>
            <person name="Nishimura K."/>
        </authorList>
    </citation>
    <scope>NUCLEOTIDE SEQUENCE</scope>
</reference>
<sequence>MSNRANYPCNLQPRGNRIYSIPIPRTQRLGKHRGTKTEAAHG</sequence>
<evidence type="ECO:0000313" key="1">
    <source>
        <dbReference type="EMBL" id="GMN36197.1"/>
    </source>
</evidence>